<dbReference type="InterPro" id="IPR050180">
    <property type="entry name" value="RNR_Ribonuclease"/>
</dbReference>
<keyword evidence="3" id="KW-0269">Exonuclease</keyword>
<dbReference type="Pfam" id="PF17216">
    <property type="entry name" value="Rrp44_CSD1"/>
    <property type="match status" value="1"/>
</dbReference>
<proteinExistence type="predicted"/>
<feature type="region of interest" description="Disordered" evidence="5">
    <location>
        <begin position="111"/>
        <end position="144"/>
    </location>
</feature>
<dbReference type="GO" id="GO:0006402">
    <property type="term" value="P:mRNA catabolic process"/>
    <property type="evidence" value="ECO:0007669"/>
    <property type="project" value="TreeGrafter"/>
</dbReference>
<feature type="compositionally biased region" description="Basic and acidic residues" evidence="5">
    <location>
        <begin position="111"/>
        <end position="120"/>
    </location>
</feature>
<dbReference type="Pfam" id="PF17849">
    <property type="entry name" value="OB_Dis3"/>
    <property type="match status" value="1"/>
</dbReference>
<comment type="caution">
    <text evidence="8">The sequence shown here is derived from an EMBL/GenBank/DDBJ whole genome shotgun (WGS) entry which is preliminary data.</text>
</comment>
<sequence>MMTAKLDNHWFGVWQIQGHTRDNGELLTVNESTNEVVNLNSQKVFGKLQIDPKNPKIMTLVLANNATCIGAPQGADFKTVLQVEWEDVAHSRKMFKWVKAFETVGQWYQEKGRSSHENTDTKAYWKPKTSGTSSNRPQPSVRELNKTVPTAYDLSMPRRITKEDNKKPLTKGPVKVWNARNDNEEQSESTSLSNMSLVDNRQNFEGKTYFAPYLTEEQCQHALHMKYAYIGEVHIARFNPVNAFVQGNFENNIRVIGAFDQNRCFEGDTVLVSLFPLLEWFSNESEELRQLQEKLNVRDDMGEMEDTQDEHDAEIDVDDTSRANAKDNKKETTVKSAESKEKQEEEEKKHVTTQEIQTSSEKSKVKDDDDISEHLSDIDNEEDDEVISVPQVMFNESDRSLSVITNTSYDTNHGGDTLSDEEEKTNRPLPTLASENLKDKNSLCLWDFTQKYSSADPNGTLELCVFLVRLPLCIRVKLLRQICGYVKVFPPHLFHQGNSAVMFIPLDKRIPRSHFLTFKGNCLFYLFIQELLKERQSLEDQIPQQERRGNKKFTSSSNQAQSNIKGQIRDIDEKLQTFILEVAYEPEWPITERFPTCRFSKALGYRGDINMEASIVLKMNDIYFDVLFHLFICLFSNEFRNPMIFKSCLHK</sequence>
<evidence type="ECO:0000313" key="8">
    <source>
        <dbReference type="EMBL" id="ETO09941.1"/>
    </source>
</evidence>
<evidence type="ECO:0000259" key="7">
    <source>
        <dbReference type="Pfam" id="PF17849"/>
    </source>
</evidence>
<feature type="region of interest" description="Disordered" evidence="5">
    <location>
        <begin position="543"/>
        <end position="563"/>
    </location>
</feature>
<feature type="compositionally biased region" description="Acidic residues" evidence="5">
    <location>
        <begin position="303"/>
        <end position="318"/>
    </location>
</feature>
<evidence type="ECO:0000313" key="9">
    <source>
        <dbReference type="Proteomes" id="UP000023152"/>
    </source>
</evidence>
<dbReference type="PANTHER" id="PTHR23355:SF9">
    <property type="entry name" value="DIS3-LIKE EXONUCLEASE 2"/>
    <property type="match status" value="1"/>
</dbReference>
<evidence type="ECO:0000256" key="3">
    <source>
        <dbReference type="ARBA" id="ARBA00022839"/>
    </source>
</evidence>
<keyword evidence="9" id="KW-1185">Reference proteome</keyword>
<feature type="compositionally biased region" description="Polar residues" evidence="5">
    <location>
        <begin position="552"/>
        <end position="563"/>
    </location>
</feature>
<keyword evidence="4" id="KW-0694">RNA-binding</keyword>
<evidence type="ECO:0000256" key="5">
    <source>
        <dbReference type="SAM" id="MobiDB-lite"/>
    </source>
</evidence>
<dbReference type="SUPFAM" id="SSF50249">
    <property type="entry name" value="Nucleic acid-binding proteins"/>
    <property type="match status" value="1"/>
</dbReference>
<feature type="domain" description="CSD1" evidence="6">
    <location>
        <begin position="218"/>
        <end position="320"/>
    </location>
</feature>
<dbReference type="GO" id="GO:0000932">
    <property type="term" value="C:P-body"/>
    <property type="evidence" value="ECO:0007669"/>
    <property type="project" value="TreeGrafter"/>
</dbReference>
<dbReference type="Gene3D" id="2.40.50.690">
    <property type="match status" value="1"/>
</dbReference>
<dbReference type="InterPro" id="IPR041505">
    <property type="entry name" value="Dis3_CSD2"/>
</dbReference>
<name>X6M8J0_RETFI</name>
<reference evidence="8 9" key="1">
    <citation type="journal article" date="2013" name="Curr. Biol.">
        <title>The Genome of the Foraminiferan Reticulomyxa filosa.</title>
        <authorList>
            <person name="Glockner G."/>
            <person name="Hulsmann N."/>
            <person name="Schleicher M."/>
            <person name="Noegel A.A."/>
            <person name="Eichinger L."/>
            <person name="Gallinger C."/>
            <person name="Pawlowski J."/>
            <person name="Sierra R."/>
            <person name="Euteneuer U."/>
            <person name="Pillet L."/>
            <person name="Moustafa A."/>
            <person name="Platzer M."/>
            <person name="Groth M."/>
            <person name="Szafranski K."/>
            <person name="Schliwa M."/>
        </authorList>
    </citation>
    <scope>NUCLEOTIDE SEQUENCE [LARGE SCALE GENOMIC DNA]</scope>
</reference>
<feature type="compositionally biased region" description="Basic and acidic residues" evidence="5">
    <location>
        <begin position="361"/>
        <end position="377"/>
    </location>
</feature>
<dbReference type="InterPro" id="IPR012340">
    <property type="entry name" value="NA-bd_OB-fold"/>
</dbReference>
<feature type="compositionally biased region" description="Polar residues" evidence="5">
    <location>
        <begin position="129"/>
        <end position="138"/>
    </location>
</feature>
<feature type="region of interest" description="Disordered" evidence="5">
    <location>
        <begin position="303"/>
        <end position="377"/>
    </location>
</feature>
<evidence type="ECO:0000256" key="2">
    <source>
        <dbReference type="ARBA" id="ARBA00022801"/>
    </source>
</evidence>
<accession>X6M8J0</accession>
<evidence type="ECO:0000256" key="1">
    <source>
        <dbReference type="ARBA" id="ARBA00022722"/>
    </source>
</evidence>
<feature type="region of interest" description="Disordered" evidence="5">
    <location>
        <begin position="406"/>
        <end position="426"/>
    </location>
</feature>
<feature type="compositionally biased region" description="Basic and acidic residues" evidence="5">
    <location>
        <begin position="319"/>
        <end position="352"/>
    </location>
</feature>
<evidence type="ECO:0000256" key="4">
    <source>
        <dbReference type="ARBA" id="ARBA00022884"/>
    </source>
</evidence>
<keyword evidence="1" id="KW-0540">Nuclease</keyword>
<protein>
    <submittedName>
        <fullName evidence="8">Uncharacterized protein</fullName>
    </submittedName>
</protein>
<dbReference type="AlphaFoldDB" id="X6M8J0"/>
<dbReference type="GO" id="GO:0000175">
    <property type="term" value="F:3'-5'-RNA exonuclease activity"/>
    <property type="evidence" value="ECO:0007669"/>
    <property type="project" value="TreeGrafter"/>
</dbReference>
<evidence type="ECO:0000259" key="6">
    <source>
        <dbReference type="Pfam" id="PF17216"/>
    </source>
</evidence>
<dbReference type="Proteomes" id="UP000023152">
    <property type="component" value="Unassembled WGS sequence"/>
</dbReference>
<organism evidence="8 9">
    <name type="scientific">Reticulomyxa filosa</name>
    <dbReference type="NCBI Taxonomy" id="46433"/>
    <lineage>
        <taxon>Eukaryota</taxon>
        <taxon>Sar</taxon>
        <taxon>Rhizaria</taxon>
        <taxon>Retaria</taxon>
        <taxon>Foraminifera</taxon>
        <taxon>Monothalamids</taxon>
        <taxon>Reticulomyxidae</taxon>
        <taxon>Reticulomyxa</taxon>
    </lineage>
</organism>
<keyword evidence="2" id="KW-0378">Hydrolase</keyword>
<dbReference type="EMBL" id="ASPP01023801">
    <property type="protein sequence ID" value="ETO09941.1"/>
    <property type="molecule type" value="Genomic_DNA"/>
</dbReference>
<feature type="domain" description="CSD2" evidence="7">
    <location>
        <begin position="567"/>
        <end position="621"/>
    </location>
</feature>
<dbReference type="PANTHER" id="PTHR23355">
    <property type="entry name" value="RIBONUCLEASE"/>
    <property type="match status" value="1"/>
</dbReference>
<gene>
    <name evidence="8" type="ORF">RFI_27438</name>
</gene>
<dbReference type="InterPro" id="IPR033771">
    <property type="entry name" value="Rrp44_CSD1"/>
</dbReference>